<keyword evidence="1" id="KW-0328">Glycosyltransferase</keyword>
<evidence type="ECO:0000259" key="4">
    <source>
        <dbReference type="Pfam" id="PF13579"/>
    </source>
</evidence>
<evidence type="ECO:0000313" key="5">
    <source>
        <dbReference type="EMBL" id="MBB3937554.1"/>
    </source>
</evidence>
<reference evidence="5 6" key="1">
    <citation type="submission" date="2020-08" db="EMBL/GenBank/DDBJ databases">
        <title>Genomic Encyclopedia of Type Strains, Phase IV (KMG-IV): sequencing the most valuable type-strain genomes for metagenomic binning, comparative biology and taxonomic classification.</title>
        <authorList>
            <person name="Goeker M."/>
        </authorList>
    </citation>
    <scope>NUCLEOTIDE SEQUENCE [LARGE SCALE GENOMIC DNA]</scope>
    <source>
        <strain evidence="5 6">DSM 25024</strain>
    </source>
</reference>
<protein>
    <submittedName>
        <fullName evidence="5">Glycosyltransferase involved in cell wall biosynthesis</fullName>
    </submittedName>
</protein>
<dbReference type="Gene3D" id="3.40.50.2000">
    <property type="entry name" value="Glycogen Phosphorylase B"/>
    <property type="match status" value="2"/>
</dbReference>
<dbReference type="Proteomes" id="UP000531216">
    <property type="component" value="Unassembled WGS sequence"/>
</dbReference>
<dbReference type="InterPro" id="IPR001296">
    <property type="entry name" value="Glyco_trans_1"/>
</dbReference>
<accession>A0A7W6BWZ0</accession>
<keyword evidence="2 5" id="KW-0808">Transferase</keyword>
<dbReference type="InterPro" id="IPR028098">
    <property type="entry name" value="Glyco_trans_4-like_N"/>
</dbReference>
<feature type="domain" description="Glycosyltransferase subfamily 4-like N-terminal" evidence="4">
    <location>
        <begin position="36"/>
        <end position="182"/>
    </location>
</feature>
<dbReference type="Pfam" id="PF00534">
    <property type="entry name" value="Glycos_transf_1"/>
    <property type="match status" value="1"/>
</dbReference>
<dbReference type="GO" id="GO:0016757">
    <property type="term" value="F:glycosyltransferase activity"/>
    <property type="evidence" value="ECO:0007669"/>
    <property type="project" value="UniProtKB-KW"/>
</dbReference>
<name>A0A7W6BWZ0_9HYPH</name>
<dbReference type="CDD" id="cd03820">
    <property type="entry name" value="GT4_AmsD-like"/>
    <property type="match status" value="1"/>
</dbReference>
<evidence type="ECO:0000313" key="6">
    <source>
        <dbReference type="Proteomes" id="UP000531216"/>
    </source>
</evidence>
<gene>
    <name evidence="5" type="ORF">GGR05_003721</name>
</gene>
<evidence type="ECO:0000259" key="3">
    <source>
        <dbReference type="Pfam" id="PF00534"/>
    </source>
</evidence>
<dbReference type="AlphaFoldDB" id="A0A7W6BWZ0"/>
<proteinExistence type="predicted"/>
<comment type="caution">
    <text evidence="5">The sequence shown here is derived from an EMBL/GenBank/DDBJ whole genome shotgun (WGS) entry which is preliminary data.</text>
</comment>
<evidence type="ECO:0000256" key="2">
    <source>
        <dbReference type="ARBA" id="ARBA00022679"/>
    </source>
</evidence>
<organism evidence="5 6">
    <name type="scientific">Aureimonas phyllosphaerae</name>
    <dbReference type="NCBI Taxonomy" id="1166078"/>
    <lineage>
        <taxon>Bacteria</taxon>
        <taxon>Pseudomonadati</taxon>
        <taxon>Pseudomonadota</taxon>
        <taxon>Alphaproteobacteria</taxon>
        <taxon>Hyphomicrobiales</taxon>
        <taxon>Aurantimonadaceae</taxon>
        <taxon>Aureimonas</taxon>
    </lineage>
</organism>
<dbReference type="EMBL" id="JACIDO010000010">
    <property type="protein sequence ID" value="MBB3937554.1"/>
    <property type="molecule type" value="Genomic_DNA"/>
</dbReference>
<dbReference type="Pfam" id="PF13579">
    <property type="entry name" value="Glyco_trans_4_4"/>
    <property type="match status" value="1"/>
</dbReference>
<dbReference type="SUPFAM" id="SSF53756">
    <property type="entry name" value="UDP-Glycosyltransferase/glycogen phosphorylase"/>
    <property type="match status" value="1"/>
</dbReference>
<feature type="domain" description="Glycosyl transferase family 1" evidence="3">
    <location>
        <begin position="202"/>
        <end position="361"/>
    </location>
</feature>
<keyword evidence="6" id="KW-1185">Reference proteome</keyword>
<sequence>MGHERNPTTFKPVAGLPLAAGAAARICIVLPGLGAGGTEHVVSVLANEWIARGRSVTILTLEEPGAVPYYPLHPGIEVRRLGLPPGRRGAVSAIGTAGRRVWRLHRALREVGPDVVVSFLVRTNVLTLMAAFRLGVEVVVSERNNPAAQTVGPIWNTLRSRLYPRAFGLVTMTKGALEFFPAPMRRRGWVIPNPVDLPAAGRRRSDGRTLTAVGRLVPQKGFDLLLRAFAEIAPEVPDWRLVIWGEGADRGLLEAERASLGLDGRVDMPGVTDVPGVWVDTADAFVLSSRFEGWGIVLLEAMAAGLPVVSFDCRWGPREMIDDGQNGLLVDPENVAAMAGALRRLLSDESLRQRLAEAARQSSRRFTTAHVVDRWDEVVDAALTSHSHSRYGP</sequence>
<dbReference type="PANTHER" id="PTHR12526">
    <property type="entry name" value="GLYCOSYLTRANSFERASE"/>
    <property type="match status" value="1"/>
</dbReference>
<dbReference type="OrthoDB" id="9781738at2"/>
<evidence type="ECO:0000256" key="1">
    <source>
        <dbReference type="ARBA" id="ARBA00022676"/>
    </source>
</evidence>
<dbReference type="PANTHER" id="PTHR12526:SF510">
    <property type="entry name" value="D-INOSITOL 3-PHOSPHATE GLYCOSYLTRANSFERASE"/>
    <property type="match status" value="1"/>
</dbReference>